<dbReference type="EC" id="4.1.1.98" evidence="4"/>
<dbReference type="PANTHER" id="PTHR30108:SF7">
    <property type="entry name" value="3-POLYPRENYL-4-HYDROXYBENZOATE DECARBOXYLASE"/>
    <property type="match status" value="1"/>
</dbReference>
<dbReference type="InterPro" id="IPR048304">
    <property type="entry name" value="UbiD_Rift_dom"/>
</dbReference>
<organism evidence="4 5">
    <name type="scientific">Neolewinella antarctica</name>
    <dbReference type="NCBI Taxonomy" id="442734"/>
    <lineage>
        <taxon>Bacteria</taxon>
        <taxon>Pseudomonadati</taxon>
        <taxon>Bacteroidota</taxon>
        <taxon>Saprospiria</taxon>
        <taxon>Saprospirales</taxon>
        <taxon>Lewinellaceae</taxon>
        <taxon>Neolewinella</taxon>
    </lineage>
</organism>
<dbReference type="SUPFAM" id="SSF143968">
    <property type="entry name" value="UbiD C-terminal domain-like"/>
    <property type="match status" value="2"/>
</dbReference>
<dbReference type="Gene3D" id="3.40.1670.10">
    <property type="entry name" value="UbiD C-terminal domain-like"/>
    <property type="match status" value="1"/>
</dbReference>
<protein>
    <submittedName>
        <fullName evidence="4">4-hydroxy-3-polyprenylbenzoate decarboxylase</fullName>
        <ecNumber evidence="4">4.1.1.98</ecNumber>
    </submittedName>
</protein>
<evidence type="ECO:0000313" key="4">
    <source>
        <dbReference type="EMBL" id="NJC24549.1"/>
    </source>
</evidence>
<dbReference type="InterPro" id="IPR049381">
    <property type="entry name" value="UbiD-like_C"/>
</dbReference>
<dbReference type="Pfam" id="PF20696">
    <property type="entry name" value="UbiD_C"/>
    <property type="match status" value="1"/>
</dbReference>
<accession>A0ABX0X5R4</accession>
<proteinExistence type="predicted"/>
<feature type="domain" description="3-octaprenyl-4-hydroxybenzoate carboxy-lyase-like C-terminal" evidence="3">
    <location>
        <begin position="331"/>
        <end position="467"/>
    </location>
</feature>
<dbReference type="Pfam" id="PF20695">
    <property type="entry name" value="UbiD_N"/>
    <property type="match status" value="1"/>
</dbReference>
<name>A0ABX0X5R4_9BACT</name>
<evidence type="ECO:0000259" key="3">
    <source>
        <dbReference type="Pfam" id="PF20696"/>
    </source>
</evidence>
<evidence type="ECO:0000313" key="5">
    <source>
        <dbReference type="Proteomes" id="UP000770785"/>
    </source>
</evidence>
<dbReference type="PANTHER" id="PTHR30108">
    <property type="entry name" value="3-OCTAPRENYL-4-HYDROXYBENZOATE CARBOXY-LYASE-RELATED"/>
    <property type="match status" value="1"/>
</dbReference>
<dbReference type="InterPro" id="IPR049383">
    <property type="entry name" value="UbiD-like_N"/>
</dbReference>
<dbReference type="SUPFAM" id="SSF50475">
    <property type="entry name" value="FMN-binding split barrel"/>
    <property type="match status" value="1"/>
</dbReference>
<gene>
    <name evidence="4" type="ORF">GGR27_000030</name>
</gene>
<feature type="domain" description="3-octaprenyl-4-hydroxybenzoate carboxy-lyase-like N-terminal" evidence="2">
    <location>
        <begin position="20"/>
        <end position="94"/>
    </location>
</feature>
<evidence type="ECO:0000259" key="1">
    <source>
        <dbReference type="Pfam" id="PF01977"/>
    </source>
</evidence>
<feature type="domain" description="3-octaprenyl-4-hydroxybenzoate carboxy-lyase-like Rift-related" evidence="1">
    <location>
        <begin position="132"/>
        <end position="323"/>
    </location>
</feature>
<sequence>MGQTPDPSYMYASLRDAAHDLEKHGQLLRISREIDPDLEMAEIHRRVFAKGGPAILFENVKGSPFQALSNVYGTKERTDFLFRKTMPKVKKVVEIKADPANLAKSPFRYAGAPFTAVSALPRKHFRPAIKYGQTTIDQLPLVKSWPMDGGAFVTAPQVCTLPPGSKNPMQTNLGMYRIQLTGNDYETNKEIGLHYQLHRGIGVHHTEYLKSDEPFRCSIFVGGPPSHAFSAIMPLPEGLSEMTFAGMLAGRRFGYAWDRDWILSADADFVITGTIRKQGMMPEGPFGDHLGYYSLEHPFPVMDVETVWHRKDPIWQFTVVGRPPAEDSQFGYLIHQIVEDLTPGEFPGIKQINAVDEAGVHPLLLAIGSERYMPFREDEQMLVPEEIITQANRIIGSGQTSLAKFCLIADGTNEPNLDADNQPAFFQYLLERFNPERDLHFQTRTTIDTLDYSSEGWNAGSKLIWACRGQKVRDLTDQLPTYFTLPEAFSDPRFVAPGILAVRGPKNEGKGSYADMESLAKANLGADAGTVLSDGIAMIVVCDDAEFLSADFANFIWATFTRSNPSHDVYGLDTFVEHKHWGCRGPILIDARVKPWHAPGLVEDPAVTARVDVLEKEGVMG</sequence>
<dbReference type="InterPro" id="IPR002830">
    <property type="entry name" value="UbiD"/>
</dbReference>
<dbReference type="GO" id="GO:0008694">
    <property type="term" value="F:4-hydroxy-3-polyprenylbenzoate decarboxylase activity"/>
    <property type="evidence" value="ECO:0007669"/>
    <property type="project" value="UniProtKB-EC"/>
</dbReference>
<reference evidence="4 5" key="1">
    <citation type="submission" date="2020-03" db="EMBL/GenBank/DDBJ databases">
        <title>Genomic Encyclopedia of Type Strains, Phase IV (KMG-IV): sequencing the most valuable type-strain genomes for metagenomic binning, comparative biology and taxonomic classification.</title>
        <authorList>
            <person name="Goeker M."/>
        </authorList>
    </citation>
    <scope>NUCLEOTIDE SEQUENCE [LARGE SCALE GENOMIC DNA]</scope>
    <source>
        <strain evidence="4 5">DSM 105096</strain>
    </source>
</reference>
<comment type="caution">
    <text evidence="4">The sequence shown here is derived from an EMBL/GenBank/DDBJ whole genome shotgun (WGS) entry which is preliminary data.</text>
</comment>
<keyword evidence="4" id="KW-0456">Lyase</keyword>
<keyword evidence="5" id="KW-1185">Reference proteome</keyword>
<dbReference type="Pfam" id="PF01977">
    <property type="entry name" value="UbiD"/>
    <property type="match status" value="1"/>
</dbReference>
<dbReference type="EMBL" id="JAATJH010000001">
    <property type="protein sequence ID" value="NJC24549.1"/>
    <property type="molecule type" value="Genomic_DNA"/>
</dbReference>
<dbReference type="RefSeq" id="WP_245184348.1">
    <property type="nucleotide sequence ID" value="NZ_JAATJH010000001.1"/>
</dbReference>
<evidence type="ECO:0000259" key="2">
    <source>
        <dbReference type="Pfam" id="PF20695"/>
    </source>
</evidence>
<dbReference type="Proteomes" id="UP000770785">
    <property type="component" value="Unassembled WGS sequence"/>
</dbReference>